<dbReference type="EMBL" id="CAXITT010000134">
    <property type="protein sequence ID" value="CAL1533112.1"/>
    <property type="molecule type" value="Genomic_DNA"/>
</dbReference>
<keyword evidence="2" id="KW-1185">Reference proteome</keyword>
<evidence type="ECO:0000313" key="2">
    <source>
        <dbReference type="Proteomes" id="UP001497497"/>
    </source>
</evidence>
<gene>
    <name evidence="1" type="ORF">GSLYS_00007130001</name>
</gene>
<name>A0AAV2HID0_LYMST</name>
<proteinExistence type="predicted"/>
<protein>
    <submittedName>
        <fullName evidence="1">Uncharacterized protein</fullName>
    </submittedName>
</protein>
<evidence type="ECO:0000313" key="1">
    <source>
        <dbReference type="EMBL" id="CAL1533112.1"/>
    </source>
</evidence>
<accession>A0AAV2HID0</accession>
<dbReference type="AlphaFoldDB" id="A0AAV2HID0"/>
<sequence length="135" mass="18817">RWWIRRCRPDWTRSRRTWWIRLWWWIWWIRWRLRRLRRRIRWWIRRCRPDWTRSRRTWWIRRRLRRTRRLRWTRRRLRWTRRRLGSWWRMGPWRRLRLWRRHRQSCCHPSWRLRLRQGQQLLLRKEIISTFYRKL</sequence>
<dbReference type="Proteomes" id="UP001497497">
    <property type="component" value="Unassembled WGS sequence"/>
</dbReference>
<organism evidence="1 2">
    <name type="scientific">Lymnaea stagnalis</name>
    <name type="common">Great pond snail</name>
    <name type="synonym">Helix stagnalis</name>
    <dbReference type="NCBI Taxonomy" id="6523"/>
    <lineage>
        <taxon>Eukaryota</taxon>
        <taxon>Metazoa</taxon>
        <taxon>Spiralia</taxon>
        <taxon>Lophotrochozoa</taxon>
        <taxon>Mollusca</taxon>
        <taxon>Gastropoda</taxon>
        <taxon>Heterobranchia</taxon>
        <taxon>Euthyneura</taxon>
        <taxon>Panpulmonata</taxon>
        <taxon>Hygrophila</taxon>
        <taxon>Lymnaeoidea</taxon>
        <taxon>Lymnaeidae</taxon>
        <taxon>Lymnaea</taxon>
    </lineage>
</organism>
<comment type="caution">
    <text evidence="1">The sequence shown here is derived from an EMBL/GenBank/DDBJ whole genome shotgun (WGS) entry which is preliminary data.</text>
</comment>
<feature type="non-terminal residue" evidence="1">
    <location>
        <position position="1"/>
    </location>
</feature>
<reference evidence="1 2" key="1">
    <citation type="submission" date="2024-04" db="EMBL/GenBank/DDBJ databases">
        <authorList>
            <consortium name="Genoscope - CEA"/>
            <person name="William W."/>
        </authorList>
    </citation>
    <scope>NUCLEOTIDE SEQUENCE [LARGE SCALE GENOMIC DNA]</scope>
</reference>